<keyword evidence="2" id="KW-0732">Signal</keyword>
<feature type="region of interest" description="Disordered" evidence="1">
    <location>
        <begin position="151"/>
        <end position="175"/>
    </location>
</feature>
<evidence type="ECO:0000256" key="2">
    <source>
        <dbReference type="SAM" id="SignalP"/>
    </source>
</evidence>
<name>A0A150PAI8_SORCE</name>
<dbReference type="EMBL" id="JELX01003287">
    <property type="protein sequence ID" value="KYF52709.1"/>
    <property type="molecule type" value="Genomic_DNA"/>
</dbReference>
<dbReference type="AlphaFoldDB" id="A0A150PAI8"/>
<feature type="chain" id="PRO_5007565378" description="Secreted protein" evidence="2">
    <location>
        <begin position="24"/>
        <end position="175"/>
    </location>
</feature>
<dbReference type="Proteomes" id="UP000075604">
    <property type="component" value="Unassembled WGS sequence"/>
</dbReference>
<gene>
    <name evidence="3" type="ORF">BE04_05100</name>
</gene>
<evidence type="ECO:0008006" key="5">
    <source>
        <dbReference type="Google" id="ProtNLM"/>
    </source>
</evidence>
<feature type="signal peptide" evidence="2">
    <location>
        <begin position="1"/>
        <end position="23"/>
    </location>
</feature>
<sequence length="175" mass="17566">MRMRSAGASPLVLVVLGIVAACAAETPSPDSPTAAGEPPPAGACTQIGCVNGFTLRLASEAPWPAGAYRFVITADGETTTCEGKLPLPDCAAGRALTCSGPSLLIGESGCALPPSAHGFSEIQMSSAPGKVTVEISRDGTSVAEADFSPSYVESRPNGPGCEPVCRSSSATLNVK</sequence>
<accession>A0A150PAI8</accession>
<dbReference type="PROSITE" id="PS51257">
    <property type="entry name" value="PROKAR_LIPOPROTEIN"/>
    <property type="match status" value="1"/>
</dbReference>
<comment type="caution">
    <text evidence="3">The sequence shown here is derived from an EMBL/GenBank/DDBJ whole genome shotgun (WGS) entry which is preliminary data.</text>
</comment>
<organism evidence="3 4">
    <name type="scientific">Sorangium cellulosum</name>
    <name type="common">Polyangium cellulosum</name>
    <dbReference type="NCBI Taxonomy" id="56"/>
    <lineage>
        <taxon>Bacteria</taxon>
        <taxon>Pseudomonadati</taxon>
        <taxon>Myxococcota</taxon>
        <taxon>Polyangia</taxon>
        <taxon>Polyangiales</taxon>
        <taxon>Polyangiaceae</taxon>
        <taxon>Sorangium</taxon>
    </lineage>
</organism>
<evidence type="ECO:0000313" key="3">
    <source>
        <dbReference type="EMBL" id="KYF52709.1"/>
    </source>
</evidence>
<reference evidence="3 4" key="1">
    <citation type="submission" date="2014-02" db="EMBL/GenBank/DDBJ databases">
        <title>The small core and large imbalanced accessory genome model reveals a collaborative survival strategy of Sorangium cellulosum strains in nature.</title>
        <authorList>
            <person name="Han K."/>
            <person name="Peng R."/>
            <person name="Blom J."/>
            <person name="Li Y.-Z."/>
        </authorList>
    </citation>
    <scope>NUCLEOTIDE SEQUENCE [LARGE SCALE GENOMIC DNA]</scope>
    <source>
        <strain evidence="3 4">So0157-18</strain>
    </source>
</reference>
<feature type="compositionally biased region" description="Polar residues" evidence="1">
    <location>
        <begin position="166"/>
        <end position="175"/>
    </location>
</feature>
<evidence type="ECO:0000313" key="4">
    <source>
        <dbReference type="Proteomes" id="UP000075604"/>
    </source>
</evidence>
<protein>
    <recommendedName>
        <fullName evidence="5">Secreted protein</fullName>
    </recommendedName>
</protein>
<evidence type="ECO:0000256" key="1">
    <source>
        <dbReference type="SAM" id="MobiDB-lite"/>
    </source>
</evidence>
<proteinExistence type="predicted"/>